<dbReference type="eggNOG" id="KOG2741">
    <property type="taxonomic scope" value="Eukaryota"/>
</dbReference>
<keyword evidence="4" id="KW-1185">Reference proteome</keyword>
<accession>A9V057</accession>
<dbReference type="KEGG" id="mbr:MONBRDRAFT_32534"/>
<dbReference type="EMBL" id="CH991552">
    <property type="protein sequence ID" value="EDQ88953.1"/>
    <property type="molecule type" value="Genomic_DNA"/>
</dbReference>
<dbReference type="InParanoid" id="A9V057"/>
<evidence type="ECO:0000313" key="4">
    <source>
        <dbReference type="Proteomes" id="UP000001357"/>
    </source>
</evidence>
<dbReference type="InterPro" id="IPR004104">
    <property type="entry name" value="Gfo/Idh/MocA-like_OxRdtase_C"/>
</dbReference>
<name>A9V057_MONBE</name>
<dbReference type="PANTHER" id="PTHR43377">
    <property type="entry name" value="BILIVERDIN REDUCTASE A"/>
    <property type="match status" value="1"/>
</dbReference>
<dbReference type="AlphaFoldDB" id="A9V057"/>
<dbReference type="Gene3D" id="3.30.360.10">
    <property type="entry name" value="Dihydrodipicolinate Reductase, domain 2"/>
    <property type="match status" value="1"/>
</dbReference>
<dbReference type="STRING" id="81824.A9V057"/>
<dbReference type="InterPro" id="IPR036291">
    <property type="entry name" value="NAD(P)-bd_dom_sf"/>
</dbReference>
<evidence type="ECO:0000259" key="1">
    <source>
        <dbReference type="Pfam" id="PF01408"/>
    </source>
</evidence>
<proteinExistence type="predicted"/>
<dbReference type="Pfam" id="PF02894">
    <property type="entry name" value="GFO_IDH_MocA_C"/>
    <property type="match status" value="1"/>
</dbReference>
<dbReference type="GeneID" id="5891286"/>
<dbReference type="RefSeq" id="XP_001746058.1">
    <property type="nucleotide sequence ID" value="XM_001746006.1"/>
</dbReference>
<sequence length="364" mass="40530">MAPVTAVIVGAGHRGQGYGQYALEHPDLFQIVGVAEPTEVRRQRVVQNHDVPEAHTFESWEAAAAVPKFADVAMITTQDQMHKAPAVAFAKLGYHILLEKPMAVTAADCRAIAEACEANGVMLCVCHVLRYSPVNQRLRQLVADGTIGALKNISHTEPVGYFHFAHSFVRGNWRREDESSFALMAKCVHDVDLIRWWFGGIKCTGVSSFGSLSEFHSKRKPAQAAARCLDCPLQDSCTYSAKRIYMEKGWFASHITDNARDPHEVEKAVREGPYGRCVWQCDNDVADNQVVSFQFEGGETATLSMIAFTEKLCQRETTFYGTEGQLRCYDSSTIEHFDFGTQQRPLLRCLLSDNLTDGPTFVDL</sequence>
<protein>
    <recommendedName>
        <fullName evidence="5">Gfo/Idh/MocA-like oxidoreductase N-terminal domain-containing protein</fullName>
    </recommendedName>
</protein>
<dbReference type="Proteomes" id="UP000001357">
    <property type="component" value="Unassembled WGS sequence"/>
</dbReference>
<dbReference type="SUPFAM" id="SSF51735">
    <property type="entry name" value="NAD(P)-binding Rossmann-fold domains"/>
    <property type="match status" value="1"/>
</dbReference>
<evidence type="ECO:0000313" key="3">
    <source>
        <dbReference type="EMBL" id="EDQ88953.1"/>
    </source>
</evidence>
<dbReference type="InterPro" id="IPR000683">
    <property type="entry name" value="Gfo/Idh/MocA-like_OxRdtase_N"/>
</dbReference>
<feature type="domain" description="Gfo/Idh/MocA-like oxidoreductase N-terminal" evidence="1">
    <location>
        <begin position="6"/>
        <end position="125"/>
    </location>
</feature>
<dbReference type="Gene3D" id="3.40.50.720">
    <property type="entry name" value="NAD(P)-binding Rossmann-like Domain"/>
    <property type="match status" value="1"/>
</dbReference>
<feature type="domain" description="Gfo/Idh/MocA-like oxidoreductase C-terminal" evidence="2">
    <location>
        <begin position="139"/>
        <end position="327"/>
    </location>
</feature>
<evidence type="ECO:0000259" key="2">
    <source>
        <dbReference type="Pfam" id="PF02894"/>
    </source>
</evidence>
<organism evidence="3 4">
    <name type="scientific">Monosiga brevicollis</name>
    <name type="common">Choanoflagellate</name>
    <dbReference type="NCBI Taxonomy" id="81824"/>
    <lineage>
        <taxon>Eukaryota</taxon>
        <taxon>Choanoflagellata</taxon>
        <taxon>Craspedida</taxon>
        <taxon>Salpingoecidae</taxon>
        <taxon>Monosiga</taxon>
    </lineage>
</organism>
<dbReference type="Pfam" id="PF01408">
    <property type="entry name" value="GFO_IDH_MocA"/>
    <property type="match status" value="1"/>
</dbReference>
<gene>
    <name evidence="3" type="ORF">MONBRDRAFT_32534</name>
</gene>
<dbReference type="OMA" id="NVCDDQF"/>
<reference evidence="3 4" key="1">
    <citation type="journal article" date="2008" name="Nature">
        <title>The genome of the choanoflagellate Monosiga brevicollis and the origin of metazoans.</title>
        <authorList>
            <consortium name="JGI Sequencing"/>
            <person name="King N."/>
            <person name="Westbrook M.J."/>
            <person name="Young S.L."/>
            <person name="Kuo A."/>
            <person name="Abedin M."/>
            <person name="Chapman J."/>
            <person name="Fairclough S."/>
            <person name="Hellsten U."/>
            <person name="Isogai Y."/>
            <person name="Letunic I."/>
            <person name="Marr M."/>
            <person name="Pincus D."/>
            <person name="Putnam N."/>
            <person name="Rokas A."/>
            <person name="Wright K.J."/>
            <person name="Zuzow R."/>
            <person name="Dirks W."/>
            <person name="Good M."/>
            <person name="Goodstein D."/>
            <person name="Lemons D."/>
            <person name="Li W."/>
            <person name="Lyons J.B."/>
            <person name="Morris A."/>
            <person name="Nichols S."/>
            <person name="Richter D.J."/>
            <person name="Salamov A."/>
            <person name="Bork P."/>
            <person name="Lim W.A."/>
            <person name="Manning G."/>
            <person name="Miller W.T."/>
            <person name="McGinnis W."/>
            <person name="Shapiro H."/>
            <person name="Tjian R."/>
            <person name="Grigoriev I.V."/>
            <person name="Rokhsar D."/>
        </authorList>
    </citation>
    <scope>NUCLEOTIDE SEQUENCE [LARGE SCALE GENOMIC DNA]</scope>
    <source>
        <strain evidence="4">MX1 / ATCC 50154</strain>
    </source>
</reference>
<dbReference type="PANTHER" id="PTHR43377:SF2">
    <property type="entry name" value="BINDING ROSSMANN FOLD OXIDOREDUCTASE, PUTATIVE (AFU_ORTHOLOGUE AFUA_4G00560)-RELATED"/>
    <property type="match status" value="1"/>
</dbReference>
<dbReference type="InterPro" id="IPR051450">
    <property type="entry name" value="Gfo/Idh/MocA_Oxidoreductases"/>
</dbReference>
<dbReference type="FunCoup" id="A9V057">
    <property type="interactions" value="93"/>
</dbReference>
<dbReference type="SUPFAM" id="SSF55347">
    <property type="entry name" value="Glyceraldehyde-3-phosphate dehydrogenase-like, C-terminal domain"/>
    <property type="match status" value="1"/>
</dbReference>
<evidence type="ECO:0008006" key="5">
    <source>
        <dbReference type="Google" id="ProtNLM"/>
    </source>
</evidence>
<dbReference type="GO" id="GO:0000166">
    <property type="term" value="F:nucleotide binding"/>
    <property type="evidence" value="ECO:0007669"/>
    <property type="project" value="InterPro"/>
</dbReference>